<dbReference type="SUPFAM" id="SSF82649">
    <property type="entry name" value="SufE/NifU"/>
    <property type="match status" value="1"/>
</dbReference>
<feature type="non-terminal residue" evidence="2">
    <location>
        <position position="101"/>
    </location>
</feature>
<dbReference type="GO" id="GO:0005506">
    <property type="term" value="F:iron ion binding"/>
    <property type="evidence" value="ECO:0007669"/>
    <property type="project" value="InterPro"/>
</dbReference>
<dbReference type="Pfam" id="PF01592">
    <property type="entry name" value="NifU_N"/>
    <property type="match status" value="1"/>
</dbReference>
<name>X0W1Z3_9ZZZZ</name>
<dbReference type="InterPro" id="IPR002871">
    <property type="entry name" value="NIF_FeS_clus_asmbl_NifU_N"/>
</dbReference>
<accession>X0W1Z3</accession>
<gene>
    <name evidence="2" type="ORF">S01H1_54449</name>
</gene>
<proteinExistence type="predicted"/>
<dbReference type="GO" id="GO:0016226">
    <property type="term" value="P:iron-sulfur cluster assembly"/>
    <property type="evidence" value="ECO:0007669"/>
    <property type="project" value="InterPro"/>
</dbReference>
<dbReference type="EMBL" id="BARS01035332">
    <property type="protein sequence ID" value="GAG17347.1"/>
    <property type="molecule type" value="Genomic_DNA"/>
</dbReference>
<protein>
    <recommendedName>
        <fullName evidence="1">NIF system FeS cluster assembly NifU N-terminal domain-containing protein</fullName>
    </recommendedName>
</protein>
<sequence>MWEYTDKLKDHFFNPRNVGEVENPDGVGEVGSLACGDALKLTFKLDDNGTIADARFKTFGCASAIATSSVLTEMIKGMTLEEAKKVTNKHIADYLGGLPEQ</sequence>
<feature type="domain" description="NIF system FeS cluster assembly NifU N-terminal" evidence="1">
    <location>
        <begin position="3"/>
        <end position="101"/>
    </location>
</feature>
<dbReference type="AlphaFoldDB" id="X0W1Z3"/>
<reference evidence="2" key="1">
    <citation type="journal article" date="2014" name="Front. Microbiol.">
        <title>High frequency of phylogenetically diverse reductive dehalogenase-homologous genes in deep subseafloor sedimentary metagenomes.</title>
        <authorList>
            <person name="Kawai M."/>
            <person name="Futagami T."/>
            <person name="Toyoda A."/>
            <person name="Takaki Y."/>
            <person name="Nishi S."/>
            <person name="Hori S."/>
            <person name="Arai W."/>
            <person name="Tsubouchi T."/>
            <person name="Morono Y."/>
            <person name="Uchiyama I."/>
            <person name="Ito T."/>
            <person name="Fujiyama A."/>
            <person name="Inagaki F."/>
            <person name="Takami H."/>
        </authorList>
    </citation>
    <scope>NUCLEOTIDE SEQUENCE</scope>
    <source>
        <strain evidence="2">Expedition CK06-06</strain>
    </source>
</reference>
<evidence type="ECO:0000313" key="2">
    <source>
        <dbReference type="EMBL" id="GAG17347.1"/>
    </source>
</evidence>
<comment type="caution">
    <text evidence="2">The sequence shown here is derived from an EMBL/GenBank/DDBJ whole genome shotgun (WGS) entry which is preliminary data.</text>
</comment>
<organism evidence="2">
    <name type="scientific">marine sediment metagenome</name>
    <dbReference type="NCBI Taxonomy" id="412755"/>
    <lineage>
        <taxon>unclassified sequences</taxon>
        <taxon>metagenomes</taxon>
        <taxon>ecological metagenomes</taxon>
    </lineage>
</organism>
<evidence type="ECO:0000259" key="1">
    <source>
        <dbReference type="Pfam" id="PF01592"/>
    </source>
</evidence>
<dbReference type="PANTHER" id="PTHR10093">
    <property type="entry name" value="IRON-SULFUR CLUSTER ASSEMBLY ENZYME NIFU HOMOLOG"/>
    <property type="match status" value="1"/>
</dbReference>
<dbReference type="CDD" id="cd06664">
    <property type="entry name" value="IscU_like"/>
    <property type="match status" value="1"/>
</dbReference>
<dbReference type="GO" id="GO:0051536">
    <property type="term" value="F:iron-sulfur cluster binding"/>
    <property type="evidence" value="ECO:0007669"/>
    <property type="project" value="InterPro"/>
</dbReference>
<dbReference type="Gene3D" id="3.90.1010.10">
    <property type="match status" value="1"/>
</dbReference>